<comment type="similarity">
    <text evidence="1 2">Belongs to the cytochrome P450 family.</text>
</comment>
<protein>
    <submittedName>
        <fullName evidence="4">Cytochrome P450</fullName>
    </submittedName>
</protein>
<feature type="transmembrane region" description="Helical" evidence="3">
    <location>
        <begin position="117"/>
        <end position="135"/>
    </location>
</feature>
<comment type="caution">
    <text evidence="4">The sequence shown here is derived from an EMBL/GenBank/DDBJ whole genome shotgun (WGS) entry which is preliminary data.</text>
</comment>
<evidence type="ECO:0000256" key="3">
    <source>
        <dbReference type="SAM" id="Phobius"/>
    </source>
</evidence>
<dbReference type="EMBL" id="JBHMCA010000035">
    <property type="protein sequence ID" value="MFB9445046.1"/>
    <property type="molecule type" value="Genomic_DNA"/>
</dbReference>
<accession>A0ABV5M859</accession>
<gene>
    <name evidence="4" type="ORF">ACFFTR_18380</name>
</gene>
<organism evidence="4 5">
    <name type="scientific">Dactylosporangium vinaceum</name>
    <dbReference type="NCBI Taxonomy" id="53362"/>
    <lineage>
        <taxon>Bacteria</taxon>
        <taxon>Bacillati</taxon>
        <taxon>Actinomycetota</taxon>
        <taxon>Actinomycetes</taxon>
        <taxon>Micromonosporales</taxon>
        <taxon>Micromonosporaceae</taxon>
        <taxon>Dactylosporangium</taxon>
    </lineage>
</organism>
<dbReference type="PROSITE" id="PS00086">
    <property type="entry name" value="CYTOCHROME_P450"/>
    <property type="match status" value="1"/>
</dbReference>
<name>A0ABV5M859_9ACTN</name>
<sequence>MAVRKIDRNDTVSGCPVAHDGDGVWRLRGYSAGRALLRSTETVQAGMNVEGIEKMPKRIRRPVLYRDGEEHREHRRQTARYFTPRRVDAAYRALMERIADEQLDRLRRERRADLSQLSFRLAVAVAAAVMGLTGGRPGMPYRLEKFFPEQYGQPGFTSPSGVYWFARQNFWTLAFYMCDVRPAIRARRRERADDVISHLIDEGCSDGDILGECLTFAPAGMITTREFINVVAWHLFTDADLRARYMAADPAGRLAVLEELLRLEPVVSTLKRRTTAEVEVPGPSGPIAIPAGSRVDVSITNANLDPDALAAGGPGLSFGDGPHRCPGAHVALQETDIFVHRLFALDGLRMATPPRVSFKEDIAAYELRGLTVELAPQ</sequence>
<dbReference type="InterPro" id="IPR002397">
    <property type="entry name" value="Cyt_P450_B"/>
</dbReference>
<dbReference type="Pfam" id="PF00067">
    <property type="entry name" value="p450"/>
    <property type="match status" value="1"/>
</dbReference>
<proteinExistence type="inferred from homology"/>
<keyword evidence="2" id="KW-0349">Heme</keyword>
<keyword evidence="5" id="KW-1185">Reference proteome</keyword>
<dbReference type="PRINTS" id="PR00359">
    <property type="entry name" value="BP450"/>
</dbReference>
<dbReference type="SUPFAM" id="SSF48264">
    <property type="entry name" value="Cytochrome P450"/>
    <property type="match status" value="1"/>
</dbReference>
<reference evidence="4 5" key="1">
    <citation type="submission" date="2024-09" db="EMBL/GenBank/DDBJ databases">
        <authorList>
            <person name="Sun Q."/>
            <person name="Mori K."/>
        </authorList>
    </citation>
    <scope>NUCLEOTIDE SEQUENCE [LARGE SCALE GENOMIC DNA]</scope>
    <source>
        <strain evidence="4 5">JCM 3307</strain>
    </source>
</reference>
<dbReference type="InterPro" id="IPR036396">
    <property type="entry name" value="Cyt_P450_sf"/>
</dbReference>
<keyword evidence="2" id="KW-0503">Monooxygenase</keyword>
<keyword evidence="2" id="KW-0560">Oxidoreductase</keyword>
<dbReference type="InterPro" id="IPR001128">
    <property type="entry name" value="Cyt_P450"/>
</dbReference>
<dbReference type="InterPro" id="IPR017972">
    <property type="entry name" value="Cyt_P450_CS"/>
</dbReference>
<evidence type="ECO:0000256" key="1">
    <source>
        <dbReference type="ARBA" id="ARBA00010617"/>
    </source>
</evidence>
<keyword evidence="2" id="KW-0408">Iron</keyword>
<dbReference type="CDD" id="cd00302">
    <property type="entry name" value="cytochrome_P450"/>
    <property type="match status" value="1"/>
</dbReference>
<evidence type="ECO:0000256" key="2">
    <source>
        <dbReference type="RuleBase" id="RU000461"/>
    </source>
</evidence>
<keyword evidence="3" id="KW-0812">Transmembrane</keyword>
<dbReference type="Gene3D" id="1.10.630.10">
    <property type="entry name" value="Cytochrome P450"/>
    <property type="match status" value="1"/>
</dbReference>
<keyword evidence="3" id="KW-0472">Membrane</keyword>
<dbReference type="PANTHER" id="PTHR46696:SF1">
    <property type="entry name" value="CYTOCHROME P450 YJIB-RELATED"/>
    <property type="match status" value="1"/>
</dbReference>
<evidence type="ECO:0000313" key="4">
    <source>
        <dbReference type="EMBL" id="MFB9445046.1"/>
    </source>
</evidence>
<evidence type="ECO:0000313" key="5">
    <source>
        <dbReference type="Proteomes" id="UP001589608"/>
    </source>
</evidence>
<keyword evidence="3" id="KW-1133">Transmembrane helix</keyword>
<keyword evidence="2" id="KW-0479">Metal-binding</keyword>
<dbReference type="Proteomes" id="UP001589608">
    <property type="component" value="Unassembled WGS sequence"/>
</dbReference>
<dbReference type="PANTHER" id="PTHR46696">
    <property type="entry name" value="P450, PUTATIVE (EUROFUNG)-RELATED"/>
    <property type="match status" value="1"/>
</dbReference>
<dbReference type="RefSeq" id="WP_223095185.1">
    <property type="nucleotide sequence ID" value="NZ_CP061913.1"/>
</dbReference>